<keyword evidence="3" id="KW-1185">Reference proteome</keyword>
<proteinExistence type="predicted"/>
<accession>A0A4S8RAR9</accession>
<feature type="compositionally biased region" description="Polar residues" evidence="1">
    <location>
        <begin position="32"/>
        <end position="46"/>
    </location>
</feature>
<feature type="region of interest" description="Disordered" evidence="1">
    <location>
        <begin position="25"/>
        <end position="46"/>
    </location>
</feature>
<sequence length="280" mass="31106">MAYTQSGLQSYQVLIIVRELTSSDSTEDHQSEIPSASTVSTFEYGSDPSCSTVQSKRTARRRLSLAITLARCTAPRCLLNRASTIINDWTAPKDSLNLLSPWNPNSTKGIILITCHSRNDYVRAVPLFEALAAGCASVEADIHLSTQAESQDLPVGHDTKSPTQERTLQILYIGPLLEILENINERFTVLNDTLKDWNSTRGLRIKVWLTYWDSSSGIHWALIMIVASGNAPFDVLKANITYHDIFYDAPLTDISNPIYDITNSYYSSSSIAKALGTQWL</sequence>
<dbReference type="InterPro" id="IPR051236">
    <property type="entry name" value="HAT_RTT109-like"/>
</dbReference>
<evidence type="ECO:0000256" key="1">
    <source>
        <dbReference type="SAM" id="MobiDB-lite"/>
    </source>
</evidence>
<dbReference type="EMBL" id="PQXL01000048">
    <property type="protein sequence ID" value="THV53515.1"/>
    <property type="molecule type" value="Genomic_DNA"/>
</dbReference>
<dbReference type="AlphaFoldDB" id="A0A4S8RAR9"/>
<evidence type="ECO:0000313" key="3">
    <source>
        <dbReference type="Proteomes" id="UP000308671"/>
    </source>
</evidence>
<reference evidence="2 3" key="1">
    <citation type="submission" date="2017-12" db="EMBL/GenBank/DDBJ databases">
        <title>Comparative genomics of Botrytis spp.</title>
        <authorList>
            <person name="Valero-Jimenez C.A."/>
            <person name="Tapia P."/>
            <person name="Veloso J."/>
            <person name="Silva-Moreno E."/>
            <person name="Staats M."/>
            <person name="Valdes J.H."/>
            <person name="Van Kan J.A.L."/>
        </authorList>
    </citation>
    <scope>NUCLEOTIDE SEQUENCE [LARGE SCALE GENOMIC DNA]</scope>
    <source>
        <strain evidence="2 3">MUCL435</strain>
    </source>
</reference>
<dbReference type="PANTHER" id="PTHR31571">
    <property type="entry name" value="ALTERED INHERITANCE OF MITOCHONDRIA PROTEIN 6"/>
    <property type="match status" value="1"/>
</dbReference>
<dbReference type="OrthoDB" id="4153866at2759"/>
<evidence type="ECO:0000313" key="2">
    <source>
        <dbReference type="EMBL" id="THV53515.1"/>
    </source>
</evidence>
<dbReference type="Proteomes" id="UP000308671">
    <property type="component" value="Unassembled WGS sequence"/>
</dbReference>
<comment type="caution">
    <text evidence="2">The sequence shown here is derived from an EMBL/GenBank/DDBJ whole genome shotgun (WGS) entry which is preliminary data.</text>
</comment>
<gene>
    <name evidence="2" type="ORF">BGAL_0048g00100</name>
</gene>
<dbReference type="PANTHER" id="PTHR31571:SF1">
    <property type="entry name" value="ALTERED INHERITANCE OF MITOCHONDRIA PROTEIN 6"/>
    <property type="match status" value="1"/>
</dbReference>
<protein>
    <submittedName>
        <fullName evidence="2">Uncharacterized protein</fullName>
    </submittedName>
</protein>
<organism evidence="2 3">
    <name type="scientific">Botrytis galanthina</name>
    <dbReference type="NCBI Taxonomy" id="278940"/>
    <lineage>
        <taxon>Eukaryota</taxon>
        <taxon>Fungi</taxon>
        <taxon>Dikarya</taxon>
        <taxon>Ascomycota</taxon>
        <taxon>Pezizomycotina</taxon>
        <taxon>Leotiomycetes</taxon>
        <taxon>Helotiales</taxon>
        <taxon>Sclerotiniaceae</taxon>
        <taxon>Botrytis</taxon>
    </lineage>
</organism>
<name>A0A4S8RAR9_9HELO</name>